<feature type="transmembrane region" description="Helical" evidence="6">
    <location>
        <begin position="281"/>
        <end position="306"/>
    </location>
</feature>
<dbReference type="PANTHER" id="PTHR11432">
    <property type="entry name" value="NADH DEHYDROGENASE SUBUNIT 1"/>
    <property type="match status" value="1"/>
</dbReference>
<reference evidence="7 8" key="1">
    <citation type="submission" date="2017-04" db="EMBL/GenBank/DDBJ databases">
        <title>Comparative genome analysis of Subtercola boreus.</title>
        <authorList>
            <person name="Cho Y.-J."/>
            <person name="Cho A."/>
            <person name="Kim O.-S."/>
            <person name="Lee J.-I."/>
        </authorList>
    </citation>
    <scope>NUCLEOTIDE SEQUENCE [LARGE SCALE GENOMIC DNA]</scope>
    <source>
        <strain evidence="7 8">P27479</strain>
    </source>
</reference>
<dbReference type="OrthoDB" id="5185879at2"/>
<organism evidence="7 8">
    <name type="scientific">Subtercola boreus</name>
    <dbReference type="NCBI Taxonomy" id="120213"/>
    <lineage>
        <taxon>Bacteria</taxon>
        <taxon>Bacillati</taxon>
        <taxon>Actinomycetota</taxon>
        <taxon>Actinomycetes</taxon>
        <taxon>Micrococcales</taxon>
        <taxon>Microbacteriaceae</taxon>
        <taxon>Subtercola</taxon>
    </lineage>
</organism>
<evidence type="ECO:0000256" key="3">
    <source>
        <dbReference type="ARBA" id="ARBA00022989"/>
    </source>
</evidence>
<dbReference type="EMBL" id="NBXB01000020">
    <property type="protein sequence ID" value="RFA15529.1"/>
    <property type="molecule type" value="Genomic_DNA"/>
</dbReference>
<dbReference type="PANTHER" id="PTHR11432:SF3">
    <property type="entry name" value="NADH-UBIQUINONE OXIDOREDUCTASE CHAIN 1"/>
    <property type="match status" value="1"/>
</dbReference>
<evidence type="ECO:0000256" key="6">
    <source>
        <dbReference type="SAM" id="Phobius"/>
    </source>
</evidence>
<evidence type="ECO:0000256" key="4">
    <source>
        <dbReference type="ARBA" id="ARBA00023136"/>
    </source>
</evidence>
<dbReference type="AlphaFoldDB" id="A0A3E0W183"/>
<feature type="transmembrane region" description="Helical" evidence="6">
    <location>
        <begin position="99"/>
        <end position="118"/>
    </location>
</feature>
<dbReference type="GO" id="GO:0005886">
    <property type="term" value="C:plasma membrane"/>
    <property type="evidence" value="ECO:0007669"/>
    <property type="project" value="UniProtKB-SubCell"/>
</dbReference>
<evidence type="ECO:0000256" key="5">
    <source>
        <dbReference type="RuleBase" id="RU000471"/>
    </source>
</evidence>
<comment type="caution">
    <text evidence="7">The sequence shown here is derived from an EMBL/GenBank/DDBJ whole genome shotgun (WGS) entry which is preliminary data.</text>
</comment>
<dbReference type="GO" id="GO:0003954">
    <property type="term" value="F:NADH dehydrogenase activity"/>
    <property type="evidence" value="ECO:0007669"/>
    <property type="project" value="TreeGrafter"/>
</dbReference>
<accession>A0A3E0W183</accession>
<proteinExistence type="inferred from homology"/>
<feature type="transmembrane region" description="Helical" evidence="6">
    <location>
        <begin position="226"/>
        <end position="245"/>
    </location>
</feature>
<gene>
    <name evidence="7" type="ORF">B7R22_06800</name>
</gene>
<dbReference type="GO" id="GO:0009060">
    <property type="term" value="P:aerobic respiration"/>
    <property type="evidence" value="ECO:0007669"/>
    <property type="project" value="TreeGrafter"/>
</dbReference>
<feature type="transmembrane region" description="Helical" evidence="6">
    <location>
        <begin position="171"/>
        <end position="191"/>
    </location>
</feature>
<keyword evidence="3 6" id="KW-1133">Transmembrane helix</keyword>
<feature type="transmembrane region" description="Helical" evidence="6">
    <location>
        <begin position="251"/>
        <end position="269"/>
    </location>
</feature>
<protein>
    <submittedName>
        <fullName evidence="7">NADH-quinone oxidoreductase subunit H</fullName>
    </submittedName>
</protein>
<evidence type="ECO:0000256" key="2">
    <source>
        <dbReference type="ARBA" id="ARBA00022692"/>
    </source>
</evidence>
<feature type="transmembrane region" description="Helical" evidence="6">
    <location>
        <begin position="138"/>
        <end position="159"/>
    </location>
</feature>
<comment type="subcellular location">
    <subcellularLocation>
        <location evidence="5">Cell membrane</location>
        <topology evidence="5">Multi-pass membrane protein</topology>
    </subcellularLocation>
    <subcellularLocation>
        <location evidence="1">Membrane</location>
        <topology evidence="1">Multi-pass membrane protein</topology>
    </subcellularLocation>
</comment>
<sequence length="311" mass="32653">MSDGAFVLVVLVPVVVAVLSAVTASANGVLDARTNGAQLRTGFAVPFQETARLLRQQRRTLPGADSLLWRISSAGIGIAAVLKVLVIPLGGFTFADLPVGVVWFNAMDVLLWALWWLLGWGANSSWSLIGGYRFLSQALAYEIPLMFALTAPAIGAGSLRLLTVQTAQTHVWFVVWMPVAFLVFAASVVAFASWGPFQTALGADITGGVLLELSGIDRLLVTGGRYAVLVAGAGFSVPLFFGGGAGPILPAGVWVVLKTCLVLAGLLTVRRLFPTVRPDRLAEIAWVIVVPLTLLQLAVVAVIVGVNGGAL</sequence>
<keyword evidence="4 6" id="KW-0472">Membrane</keyword>
<evidence type="ECO:0000313" key="8">
    <source>
        <dbReference type="Proteomes" id="UP000256541"/>
    </source>
</evidence>
<keyword evidence="5" id="KW-0520">NAD</keyword>
<comment type="similarity">
    <text evidence="5">Belongs to the complex I subunit 1 family.</text>
</comment>
<dbReference type="Proteomes" id="UP000256541">
    <property type="component" value="Unassembled WGS sequence"/>
</dbReference>
<name>A0A3E0W183_9MICO</name>
<feature type="transmembrane region" description="Helical" evidence="6">
    <location>
        <begin position="67"/>
        <end position="87"/>
    </location>
</feature>
<evidence type="ECO:0000313" key="7">
    <source>
        <dbReference type="EMBL" id="RFA15529.1"/>
    </source>
</evidence>
<dbReference type="RefSeq" id="WP_116411030.1">
    <property type="nucleotide sequence ID" value="NZ_NBXB01000020.1"/>
</dbReference>
<evidence type="ECO:0000256" key="1">
    <source>
        <dbReference type="ARBA" id="ARBA00004141"/>
    </source>
</evidence>
<keyword evidence="2 5" id="KW-0812">Transmembrane</keyword>
<dbReference type="Pfam" id="PF00146">
    <property type="entry name" value="NADHdh"/>
    <property type="match status" value="1"/>
</dbReference>
<dbReference type="InterPro" id="IPR001694">
    <property type="entry name" value="NADH_UbQ_OxRdtase_su1/FPO"/>
</dbReference>